<dbReference type="AlphaFoldDB" id="A0A543B121"/>
<evidence type="ECO:0000256" key="6">
    <source>
        <dbReference type="ARBA" id="ARBA00023136"/>
    </source>
</evidence>
<keyword evidence="6 7" id="KW-0472">Membrane</keyword>
<dbReference type="SMART" id="SM00382">
    <property type="entry name" value="AAA"/>
    <property type="match status" value="1"/>
</dbReference>
<reference evidence="9 10" key="1">
    <citation type="submission" date="2019-06" db="EMBL/GenBank/DDBJ databases">
        <title>Sequencing the genomes of 1000 actinobacteria strains.</title>
        <authorList>
            <person name="Klenk H.-P."/>
        </authorList>
    </citation>
    <scope>NUCLEOTIDE SEQUENCE [LARGE SCALE GENOMIC DNA]</scope>
    <source>
        <strain evidence="9 10">DSM 45928</strain>
    </source>
</reference>
<evidence type="ECO:0000256" key="7">
    <source>
        <dbReference type="SAM" id="Phobius"/>
    </source>
</evidence>
<dbReference type="Gene3D" id="1.20.1560.10">
    <property type="entry name" value="ABC transporter type 1, transmembrane domain"/>
    <property type="match status" value="1"/>
</dbReference>
<keyword evidence="10" id="KW-1185">Reference proteome</keyword>
<gene>
    <name evidence="9" type="ORF">FB566_4113</name>
</gene>
<dbReference type="InterPro" id="IPR003439">
    <property type="entry name" value="ABC_transporter-like_ATP-bd"/>
</dbReference>
<dbReference type="GO" id="GO:0005886">
    <property type="term" value="C:plasma membrane"/>
    <property type="evidence" value="ECO:0007669"/>
    <property type="project" value="UniProtKB-SubCell"/>
</dbReference>
<evidence type="ECO:0000256" key="3">
    <source>
        <dbReference type="ARBA" id="ARBA00022741"/>
    </source>
</evidence>
<proteinExistence type="predicted"/>
<dbReference type="PANTHER" id="PTHR24221:SF646">
    <property type="entry name" value="HAEMOLYSIN SECRETION ATP-BINDING PROTEIN"/>
    <property type="match status" value="1"/>
</dbReference>
<feature type="transmembrane region" description="Helical" evidence="7">
    <location>
        <begin position="61"/>
        <end position="85"/>
    </location>
</feature>
<comment type="caution">
    <text evidence="9">The sequence shown here is derived from an EMBL/GenBank/DDBJ whole genome shotgun (WGS) entry which is preliminary data.</text>
</comment>
<dbReference type="GO" id="GO:0034040">
    <property type="term" value="F:ATPase-coupled lipid transmembrane transporter activity"/>
    <property type="evidence" value="ECO:0007669"/>
    <property type="project" value="TreeGrafter"/>
</dbReference>
<dbReference type="InterPro" id="IPR039421">
    <property type="entry name" value="Type_1_exporter"/>
</dbReference>
<evidence type="ECO:0000259" key="8">
    <source>
        <dbReference type="PROSITE" id="PS50893"/>
    </source>
</evidence>
<evidence type="ECO:0000256" key="5">
    <source>
        <dbReference type="ARBA" id="ARBA00022989"/>
    </source>
</evidence>
<dbReference type="PANTHER" id="PTHR24221">
    <property type="entry name" value="ATP-BINDING CASSETTE SUB-FAMILY B"/>
    <property type="match status" value="1"/>
</dbReference>
<dbReference type="InterPro" id="IPR017871">
    <property type="entry name" value="ABC_transporter-like_CS"/>
</dbReference>
<dbReference type="EMBL" id="VFOW01000001">
    <property type="protein sequence ID" value="TQL78524.1"/>
    <property type="molecule type" value="Genomic_DNA"/>
</dbReference>
<keyword evidence="5 7" id="KW-1133">Transmembrane helix</keyword>
<dbReference type="Gene3D" id="3.40.50.300">
    <property type="entry name" value="P-loop containing nucleotide triphosphate hydrolases"/>
    <property type="match status" value="1"/>
</dbReference>
<dbReference type="InterPro" id="IPR036640">
    <property type="entry name" value="ABC1_TM_sf"/>
</dbReference>
<feature type="transmembrane region" description="Helical" evidence="7">
    <location>
        <begin position="251"/>
        <end position="273"/>
    </location>
</feature>
<dbReference type="SUPFAM" id="SSF90123">
    <property type="entry name" value="ABC transporter transmembrane region"/>
    <property type="match status" value="1"/>
</dbReference>
<dbReference type="PROSITE" id="PS00211">
    <property type="entry name" value="ABC_TRANSPORTER_1"/>
    <property type="match status" value="1"/>
</dbReference>
<dbReference type="GO" id="GO:0005524">
    <property type="term" value="F:ATP binding"/>
    <property type="evidence" value="ECO:0007669"/>
    <property type="project" value="UniProtKB-KW"/>
</dbReference>
<feature type="transmembrane region" description="Helical" evidence="7">
    <location>
        <begin position="12"/>
        <end position="41"/>
    </location>
</feature>
<evidence type="ECO:0000313" key="10">
    <source>
        <dbReference type="Proteomes" id="UP000317043"/>
    </source>
</evidence>
<keyword evidence="4 9" id="KW-0067">ATP-binding</keyword>
<keyword evidence="3" id="KW-0547">Nucleotide-binding</keyword>
<evidence type="ECO:0000313" key="9">
    <source>
        <dbReference type="EMBL" id="TQL78524.1"/>
    </source>
</evidence>
<feature type="domain" description="ABC transporter" evidence="8">
    <location>
        <begin position="343"/>
        <end position="590"/>
    </location>
</feature>
<feature type="transmembrane region" description="Helical" evidence="7">
    <location>
        <begin position="140"/>
        <end position="159"/>
    </location>
</feature>
<feature type="transmembrane region" description="Helical" evidence="7">
    <location>
        <begin position="165"/>
        <end position="189"/>
    </location>
</feature>
<protein>
    <submittedName>
        <fullName evidence="9">ATP-binding cassette subfamily B protein</fullName>
    </submittedName>
</protein>
<dbReference type="InterPro" id="IPR003593">
    <property type="entry name" value="AAA+_ATPase"/>
</dbReference>
<dbReference type="SUPFAM" id="SSF52540">
    <property type="entry name" value="P-loop containing nucleoside triphosphate hydrolases"/>
    <property type="match status" value="1"/>
</dbReference>
<name>A0A543B121_9ACTN</name>
<keyword evidence="2 7" id="KW-0812">Transmembrane</keyword>
<organism evidence="9 10">
    <name type="scientific">Stackebrandtia endophytica</name>
    <dbReference type="NCBI Taxonomy" id="1496996"/>
    <lineage>
        <taxon>Bacteria</taxon>
        <taxon>Bacillati</taxon>
        <taxon>Actinomycetota</taxon>
        <taxon>Actinomycetes</taxon>
        <taxon>Glycomycetales</taxon>
        <taxon>Glycomycetaceae</taxon>
        <taxon>Stackebrandtia</taxon>
    </lineage>
</organism>
<comment type="subcellular location">
    <subcellularLocation>
        <location evidence="1">Cell membrane</location>
        <topology evidence="1">Multi-pass membrane protein</topology>
    </subcellularLocation>
</comment>
<accession>A0A543B121</accession>
<evidence type="ECO:0000256" key="1">
    <source>
        <dbReference type="ARBA" id="ARBA00004651"/>
    </source>
</evidence>
<dbReference type="Pfam" id="PF00005">
    <property type="entry name" value="ABC_tran"/>
    <property type="match status" value="1"/>
</dbReference>
<evidence type="ECO:0000256" key="4">
    <source>
        <dbReference type="ARBA" id="ARBA00022840"/>
    </source>
</evidence>
<evidence type="ECO:0000256" key="2">
    <source>
        <dbReference type="ARBA" id="ARBA00022692"/>
    </source>
</evidence>
<dbReference type="PROSITE" id="PS50893">
    <property type="entry name" value="ABC_TRANSPORTER_2"/>
    <property type="match status" value="1"/>
</dbReference>
<dbReference type="InterPro" id="IPR027417">
    <property type="entry name" value="P-loop_NTPase"/>
</dbReference>
<dbReference type="GO" id="GO:0016887">
    <property type="term" value="F:ATP hydrolysis activity"/>
    <property type="evidence" value="ECO:0007669"/>
    <property type="project" value="InterPro"/>
</dbReference>
<dbReference type="Proteomes" id="UP000317043">
    <property type="component" value="Unassembled WGS sequence"/>
</dbReference>
<dbReference type="InParanoid" id="A0A543B121"/>
<sequence length="598" mass="63428">MVAHVIDRLRSTAILLGLTFRAAPLLTLVELLAAVAIAVSVPLQTYAVANLIDAISHAAPVTGSIAALVAGLAAMFGGLIASGAVQASMEDRLEGELDRELLTLTTGIPGTAHHEQPELADRMAEIREQSRELKYGTTSLGRAAAVFAGAGAVLVMLVAVHPLLWLLPILAVVRLWTAGLAGAATARAVAATMPAHRLLDRLSRLVREPRHGIELRTFGMSTMLSARMVELHRERDEPRWSVARRSAVVEAAGRVVFIVGYGLAIGFVIRLVAEGRASAGDIALVVLLVPQLDQATSGIADGLRQLTHVLATVANLRWLRGYAARAGERLGRSAPPNRLRDGIEISGLSFAYPGTDALALREVDLTLPAGATVAFVGDNGAGKSTLVSLLAGFHQPTAGRILVDGTPLADIDVNRWRRRLSAGFQDFVDYEFTAGEAIGLGDPTRMSDVDAVEHAVARADAATVVSRLPDGLDSQLGTRFSTGVGLSGGQWQRIALARSFMRPAPLLLLLDEPTAAIDPQSEHELFDRIAAASSVTARRTGGITILVSHRFSTVRMADLIVVFRDGAVAETGTHRQLTDAGGYYAQLFALQAKAYRAD</sequence>